<gene>
    <name evidence="9" type="ORF">FJTKL_08749</name>
</gene>
<dbReference type="InterPro" id="IPR001128">
    <property type="entry name" value="Cyt_P450"/>
</dbReference>
<proteinExistence type="inferred from homology"/>
<comment type="similarity">
    <text evidence="2">Belongs to the cytochrome P450 family.</text>
</comment>
<dbReference type="InterPro" id="IPR050121">
    <property type="entry name" value="Cytochrome_P450_monoxygenase"/>
</dbReference>
<reference evidence="9 10" key="1">
    <citation type="submission" date="2024-03" db="EMBL/GenBank/DDBJ databases">
        <title>A high-quality draft genome sequence of Diaporthe vaccinii, a causative agent of upright dieback and viscid rot disease in cranberry plants.</title>
        <authorList>
            <person name="Sarrasin M."/>
            <person name="Lang B.F."/>
            <person name="Burger G."/>
        </authorList>
    </citation>
    <scope>NUCLEOTIDE SEQUENCE [LARGE SCALE GENOMIC DNA]</scope>
    <source>
        <strain evidence="9 10">IS7</strain>
    </source>
</reference>
<keyword evidence="5" id="KW-0560">Oxidoreductase</keyword>
<dbReference type="InterPro" id="IPR036396">
    <property type="entry name" value="Cyt_P450_sf"/>
</dbReference>
<dbReference type="PANTHER" id="PTHR24305">
    <property type="entry name" value="CYTOCHROME P450"/>
    <property type="match status" value="1"/>
</dbReference>
<keyword evidence="8" id="KW-0472">Membrane</keyword>
<organism evidence="9 10">
    <name type="scientific">Diaporthe vaccinii</name>
    <dbReference type="NCBI Taxonomy" id="105482"/>
    <lineage>
        <taxon>Eukaryota</taxon>
        <taxon>Fungi</taxon>
        <taxon>Dikarya</taxon>
        <taxon>Ascomycota</taxon>
        <taxon>Pezizomycotina</taxon>
        <taxon>Sordariomycetes</taxon>
        <taxon>Sordariomycetidae</taxon>
        <taxon>Diaporthales</taxon>
        <taxon>Diaporthaceae</taxon>
        <taxon>Diaporthe</taxon>
        <taxon>Diaporthe eres species complex</taxon>
    </lineage>
</organism>
<evidence type="ECO:0000256" key="8">
    <source>
        <dbReference type="SAM" id="Phobius"/>
    </source>
</evidence>
<accession>A0ABR4EQT7</accession>
<evidence type="ECO:0000256" key="1">
    <source>
        <dbReference type="ARBA" id="ARBA00001971"/>
    </source>
</evidence>
<dbReference type="Pfam" id="PF00067">
    <property type="entry name" value="p450"/>
    <property type="match status" value="1"/>
</dbReference>
<keyword evidence="6" id="KW-0408">Iron</keyword>
<comment type="caution">
    <text evidence="9">The sequence shown here is derived from an EMBL/GenBank/DDBJ whole genome shotgun (WGS) entry which is preliminary data.</text>
</comment>
<dbReference type="PANTHER" id="PTHR24305:SF77">
    <property type="entry name" value="CYTOCHROME P450 MONOOXYGENASE"/>
    <property type="match status" value="1"/>
</dbReference>
<comment type="cofactor">
    <cofactor evidence="1">
        <name>heme</name>
        <dbReference type="ChEBI" id="CHEBI:30413"/>
    </cofactor>
</comment>
<evidence type="ECO:0000256" key="2">
    <source>
        <dbReference type="ARBA" id="ARBA00010617"/>
    </source>
</evidence>
<keyword evidence="8" id="KW-1133">Transmembrane helix</keyword>
<dbReference type="Proteomes" id="UP001600888">
    <property type="component" value="Unassembled WGS sequence"/>
</dbReference>
<name>A0ABR4EQT7_9PEZI</name>
<dbReference type="SUPFAM" id="SSF48264">
    <property type="entry name" value="Cytochrome P450"/>
    <property type="match status" value="1"/>
</dbReference>
<dbReference type="InterPro" id="IPR002401">
    <property type="entry name" value="Cyt_P450_E_grp-I"/>
</dbReference>
<dbReference type="PRINTS" id="PR00385">
    <property type="entry name" value="P450"/>
</dbReference>
<evidence type="ECO:0008006" key="11">
    <source>
        <dbReference type="Google" id="ProtNLM"/>
    </source>
</evidence>
<keyword evidence="10" id="KW-1185">Reference proteome</keyword>
<keyword evidence="3" id="KW-0349">Heme</keyword>
<sequence>MNSKITTWVSSILPERGALMVVALASFLMYYAATTILAWRRLRHIPGPPLASISHLWSFFAVASGQCHIKIARAQKKYGKAMRIGPDAIMVYDPETLWQINSARSLYTRGGWYESIKFHPDGDSVFSEMSNVVHDRRKAKLAGGFAGKGSVNLEADVDSQIAALVKYIRGKTLDGQGNNLDFNDIIRWFQLDLITLVGLGEAWGDLAEETDHFDFLRTMDSAIPLLHSISMVPFMRKIVFSKPFLYLAAPRVTDKGGMGRCIREMRSTVKSHFDNTVETKTGRQTGDMLGEWIKHGYSPDQCEYDIASIMPAGTETSITVIRGTLLHILSSPAVYHKLKQEIFEGIKSGKISQPITNDQAKAMPYLQAVISEGTRVVSPVINGFPKTVPPGGDTICGMFVPEGTEIHMNCISMLMNTDVFGEDTEVFRPERFLDCDDKQRAYMLKTIDLIFGYGRWLCLGKPLAMIELNKIFVELLRVFDFQIAHAEQPWKRRTYSTSIIEDFELRIWENPLD</sequence>
<keyword evidence="7" id="KW-0503">Monooxygenase</keyword>
<evidence type="ECO:0000256" key="6">
    <source>
        <dbReference type="ARBA" id="ARBA00023004"/>
    </source>
</evidence>
<dbReference type="EMBL" id="JBAWTH010000035">
    <property type="protein sequence ID" value="KAL2284651.1"/>
    <property type="molecule type" value="Genomic_DNA"/>
</dbReference>
<dbReference type="PRINTS" id="PR00463">
    <property type="entry name" value="EP450I"/>
</dbReference>
<evidence type="ECO:0000256" key="4">
    <source>
        <dbReference type="ARBA" id="ARBA00022723"/>
    </source>
</evidence>
<evidence type="ECO:0000313" key="9">
    <source>
        <dbReference type="EMBL" id="KAL2284651.1"/>
    </source>
</evidence>
<evidence type="ECO:0000256" key="5">
    <source>
        <dbReference type="ARBA" id="ARBA00023002"/>
    </source>
</evidence>
<evidence type="ECO:0000313" key="10">
    <source>
        <dbReference type="Proteomes" id="UP001600888"/>
    </source>
</evidence>
<dbReference type="CDD" id="cd11060">
    <property type="entry name" value="CYP57A1-like"/>
    <property type="match status" value="1"/>
</dbReference>
<evidence type="ECO:0000256" key="7">
    <source>
        <dbReference type="ARBA" id="ARBA00023033"/>
    </source>
</evidence>
<keyword evidence="8" id="KW-0812">Transmembrane</keyword>
<evidence type="ECO:0000256" key="3">
    <source>
        <dbReference type="ARBA" id="ARBA00022617"/>
    </source>
</evidence>
<feature type="transmembrane region" description="Helical" evidence="8">
    <location>
        <begin position="18"/>
        <end position="39"/>
    </location>
</feature>
<keyword evidence="4" id="KW-0479">Metal-binding</keyword>
<dbReference type="Gene3D" id="1.10.630.10">
    <property type="entry name" value="Cytochrome P450"/>
    <property type="match status" value="1"/>
</dbReference>
<protein>
    <recommendedName>
        <fullName evidence="11">Cytochrome P450</fullName>
    </recommendedName>
</protein>